<proteinExistence type="predicted"/>
<evidence type="ECO:0000313" key="3">
    <source>
        <dbReference type="Proteomes" id="UP001432099"/>
    </source>
</evidence>
<evidence type="ECO:0000313" key="2">
    <source>
        <dbReference type="EMBL" id="BEH91410.1"/>
    </source>
</evidence>
<dbReference type="PANTHER" id="PTHR43364">
    <property type="entry name" value="NADH-SPECIFIC METHYLGLYOXAL REDUCTASE-RELATED"/>
    <property type="match status" value="1"/>
</dbReference>
<dbReference type="SUPFAM" id="SSF51430">
    <property type="entry name" value="NAD(P)-linked oxidoreductase"/>
    <property type="match status" value="1"/>
</dbReference>
<name>A0ABN6ZHZ3_9FIRM</name>
<dbReference type="PANTHER" id="PTHR43364:SF1">
    <property type="entry name" value="OXIDOREDUCTASE YDHF"/>
    <property type="match status" value="1"/>
</dbReference>
<sequence length="324" mass="36419">MEKFKLGMSDQMVSQIALGCMGLGGSWNKSEGMTKEDEITAVKAVEAALEQGINFFDHADIYKNGKSESAFSAIWEANLVDRESIYIQSKCGIRLADDLFMGSAPHYDLSYAYIMKSVDGILKRLKTDYLDTLLLHRPDALVEPEEVARAFRDLKEQQKVRYFGVSNHNAAQIALLQSYLSDPLVTNQLELSLVQSQLIDEGLNVNCAVNPGNYRNDGTFEYCRLNQLTIQAWSPLAGGQLATKEGREVYPTLVQTIERYAKEYEVSFEAIMIAWLLRHPAHIQPIVGTKTPSRIKAACEATRISLTKEQWYHLYNSGLGKHLL</sequence>
<dbReference type="Proteomes" id="UP001432099">
    <property type="component" value="Chromosome"/>
</dbReference>
<dbReference type="RefSeq" id="WP_161830765.1">
    <property type="nucleotide sequence ID" value="NZ_AP028127.1"/>
</dbReference>
<feature type="domain" description="NADP-dependent oxidoreductase" evidence="1">
    <location>
        <begin position="16"/>
        <end position="311"/>
    </location>
</feature>
<dbReference type="Pfam" id="PF00248">
    <property type="entry name" value="Aldo_ket_red"/>
    <property type="match status" value="1"/>
</dbReference>
<organism evidence="2 3">
    <name type="scientific">Turicibacter faecis</name>
    <dbReference type="NCBI Taxonomy" id="2963365"/>
    <lineage>
        <taxon>Bacteria</taxon>
        <taxon>Bacillati</taxon>
        <taxon>Bacillota</taxon>
        <taxon>Erysipelotrichia</taxon>
        <taxon>Erysipelotrichales</taxon>
        <taxon>Turicibacteraceae</taxon>
        <taxon>Turicibacter</taxon>
    </lineage>
</organism>
<accession>A0ABN6ZHZ3</accession>
<dbReference type="InterPro" id="IPR036812">
    <property type="entry name" value="NAD(P)_OxRdtase_dom_sf"/>
</dbReference>
<dbReference type="InterPro" id="IPR023210">
    <property type="entry name" value="NADP_OxRdtase_dom"/>
</dbReference>
<dbReference type="InterPro" id="IPR050523">
    <property type="entry name" value="AKR_Detox_Biosynth"/>
</dbReference>
<evidence type="ECO:0000259" key="1">
    <source>
        <dbReference type="Pfam" id="PF00248"/>
    </source>
</evidence>
<dbReference type="EMBL" id="AP028127">
    <property type="protein sequence ID" value="BEH91410.1"/>
    <property type="molecule type" value="Genomic_DNA"/>
</dbReference>
<keyword evidence="3" id="KW-1185">Reference proteome</keyword>
<dbReference type="CDD" id="cd19092">
    <property type="entry name" value="AKR_BsYcsN_EcYdhF-like"/>
    <property type="match status" value="1"/>
</dbReference>
<dbReference type="Gene3D" id="3.20.20.100">
    <property type="entry name" value="NADP-dependent oxidoreductase domain"/>
    <property type="match status" value="1"/>
</dbReference>
<protein>
    <submittedName>
        <fullName evidence="2">Oxidoreductase</fullName>
    </submittedName>
</protein>
<reference evidence="2" key="1">
    <citation type="journal article" date="2024" name="Int. J. Syst. Evol. Microbiol.">
        <title>Turicibacter faecis sp. nov., isolated from faeces of heart failure mouse model.</title>
        <authorList>
            <person name="Imamura Y."/>
            <person name="Motooka D."/>
            <person name="Nakajima Y."/>
            <person name="Ito S."/>
            <person name="Kitakaze M."/>
            <person name="Iida T."/>
            <person name="Nakamura S."/>
        </authorList>
    </citation>
    <scope>NUCLEOTIDE SEQUENCE</scope>
    <source>
        <strain evidence="2">TC023</strain>
    </source>
</reference>
<gene>
    <name evidence="2" type="ORF">T23_15120</name>
</gene>